<dbReference type="NCBIfam" id="NF004012">
    <property type="entry name" value="PRK05477.1-2"/>
    <property type="match status" value="1"/>
</dbReference>
<organism evidence="12 13">
    <name type="scientific">Mesomycoplasma conjunctivae (strain ATCC 25834 / NCTC 10147 / HRC/581)</name>
    <name type="common">Mycoplasma conjunctivae</name>
    <dbReference type="NCBI Taxonomy" id="572263"/>
    <lineage>
        <taxon>Bacteria</taxon>
        <taxon>Bacillati</taxon>
        <taxon>Mycoplasmatota</taxon>
        <taxon>Mycoplasmoidales</taxon>
        <taxon>Metamycoplasmataceae</taxon>
        <taxon>Mesomycoplasma</taxon>
    </lineage>
</organism>
<name>C5J5W7_MESCH</name>
<evidence type="ECO:0000256" key="9">
    <source>
        <dbReference type="ARBA" id="ARBA00047913"/>
    </source>
</evidence>
<dbReference type="PANTHER" id="PTHR11659:SF0">
    <property type="entry name" value="GLUTAMYL-TRNA(GLN) AMIDOTRANSFERASE SUBUNIT B, MITOCHONDRIAL"/>
    <property type="match status" value="1"/>
</dbReference>
<dbReference type="GO" id="GO:0005524">
    <property type="term" value="F:ATP binding"/>
    <property type="evidence" value="ECO:0007669"/>
    <property type="project" value="UniProtKB-KW"/>
</dbReference>
<gene>
    <name evidence="10 12" type="primary">gatB</name>
    <name evidence="12" type="ordered locus">MCJ_001660</name>
</gene>
<dbReference type="GO" id="GO:0050567">
    <property type="term" value="F:glutaminyl-tRNA synthase (glutamine-hydrolyzing) activity"/>
    <property type="evidence" value="ECO:0007669"/>
    <property type="project" value="UniProtKB-UniRule"/>
</dbReference>
<dbReference type="AlphaFoldDB" id="C5J5W7"/>
<comment type="catalytic activity">
    <reaction evidence="8 10">
        <text>L-aspartyl-tRNA(Asn) + L-glutamine + ATP + H2O = L-asparaginyl-tRNA(Asn) + L-glutamate + ADP + phosphate + 2 H(+)</text>
        <dbReference type="Rhea" id="RHEA:14513"/>
        <dbReference type="Rhea" id="RHEA-COMP:9674"/>
        <dbReference type="Rhea" id="RHEA-COMP:9677"/>
        <dbReference type="ChEBI" id="CHEBI:15377"/>
        <dbReference type="ChEBI" id="CHEBI:15378"/>
        <dbReference type="ChEBI" id="CHEBI:29985"/>
        <dbReference type="ChEBI" id="CHEBI:30616"/>
        <dbReference type="ChEBI" id="CHEBI:43474"/>
        <dbReference type="ChEBI" id="CHEBI:58359"/>
        <dbReference type="ChEBI" id="CHEBI:78515"/>
        <dbReference type="ChEBI" id="CHEBI:78516"/>
        <dbReference type="ChEBI" id="CHEBI:456216"/>
    </reaction>
</comment>
<dbReference type="EMBL" id="FM864216">
    <property type="protein sequence ID" value="CAT04858.1"/>
    <property type="molecule type" value="Genomic_DNA"/>
</dbReference>
<keyword evidence="13" id="KW-1185">Reference proteome</keyword>
<proteinExistence type="inferred from homology"/>
<comment type="catalytic activity">
    <reaction evidence="9 10">
        <text>L-glutamyl-tRNA(Gln) + L-glutamine + ATP + H2O = L-glutaminyl-tRNA(Gln) + L-glutamate + ADP + phosphate + H(+)</text>
        <dbReference type="Rhea" id="RHEA:17521"/>
        <dbReference type="Rhea" id="RHEA-COMP:9681"/>
        <dbReference type="Rhea" id="RHEA-COMP:9684"/>
        <dbReference type="ChEBI" id="CHEBI:15377"/>
        <dbReference type="ChEBI" id="CHEBI:15378"/>
        <dbReference type="ChEBI" id="CHEBI:29985"/>
        <dbReference type="ChEBI" id="CHEBI:30616"/>
        <dbReference type="ChEBI" id="CHEBI:43474"/>
        <dbReference type="ChEBI" id="CHEBI:58359"/>
        <dbReference type="ChEBI" id="CHEBI:78520"/>
        <dbReference type="ChEBI" id="CHEBI:78521"/>
        <dbReference type="ChEBI" id="CHEBI:456216"/>
    </reaction>
</comment>
<evidence type="ECO:0000256" key="4">
    <source>
        <dbReference type="ARBA" id="ARBA00022741"/>
    </source>
</evidence>
<dbReference type="InterPro" id="IPR004413">
    <property type="entry name" value="GatB"/>
</dbReference>
<evidence type="ECO:0000256" key="5">
    <source>
        <dbReference type="ARBA" id="ARBA00022840"/>
    </source>
</evidence>
<dbReference type="Pfam" id="PF02637">
    <property type="entry name" value="GatB_Yqey"/>
    <property type="match status" value="1"/>
</dbReference>
<dbReference type="InterPro" id="IPR006075">
    <property type="entry name" value="Asn/Gln-tRNA_Trfase_suB/E_cat"/>
</dbReference>
<evidence type="ECO:0000259" key="11">
    <source>
        <dbReference type="SMART" id="SM00845"/>
    </source>
</evidence>
<dbReference type="SUPFAM" id="SSF89095">
    <property type="entry name" value="GatB/YqeY motif"/>
    <property type="match status" value="1"/>
</dbReference>
<dbReference type="InterPro" id="IPR014746">
    <property type="entry name" value="Gln_synth/guanido_kin_cat_dom"/>
</dbReference>
<evidence type="ECO:0000256" key="1">
    <source>
        <dbReference type="ARBA" id="ARBA00005306"/>
    </source>
</evidence>
<evidence type="ECO:0000256" key="7">
    <source>
        <dbReference type="ARBA" id="ARBA00024799"/>
    </source>
</evidence>
<dbReference type="KEGG" id="mco:MCJ_001660"/>
<reference evidence="13" key="1">
    <citation type="journal article" date="2009" name="BMC Bioinformatics">
        <title>The Mycoplasma conjunctivae genome sequencing, annotation and analysis.</title>
        <authorList>
            <person name="Calderon-Copete S.P."/>
            <person name="Wigger G."/>
            <person name="Wunderlin C."/>
            <person name="Schmidheini T."/>
            <person name="Frey J."/>
            <person name="Quail M.A."/>
            <person name="Falquet L."/>
        </authorList>
    </citation>
    <scope>NUCLEOTIDE SEQUENCE [LARGE SCALE GENOMIC DNA]</scope>
    <source>
        <strain evidence="13">ATCC 25834 / NCTC 10147 / HRC/581</strain>
    </source>
</reference>
<dbReference type="SMART" id="SM00845">
    <property type="entry name" value="GatB_Yqey"/>
    <property type="match status" value="1"/>
</dbReference>
<evidence type="ECO:0000313" key="13">
    <source>
        <dbReference type="Proteomes" id="UP000001491"/>
    </source>
</evidence>
<dbReference type="PANTHER" id="PTHR11659">
    <property type="entry name" value="GLUTAMYL-TRNA GLN AMIDOTRANSFERASE SUBUNIT B MITOCHONDRIAL AND PROKARYOTIC PET112-RELATED"/>
    <property type="match status" value="1"/>
</dbReference>
<dbReference type="Gene3D" id="1.10.10.410">
    <property type="match status" value="1"/>
</dbReference>
<evidence type="ECO:0000256" key="3">
    <source>
        <dbReference type="ARBA" id="ARBA00022598"/>
    </source>
</evidence>
<feature type="domain" description="Asn/Gln amidotransferase" evidence="11">
    <location>
        <begin position="308"/>
        <end position="465"/>
    </location>
</feature>
<dbReference type="NCBIfam" id="TIGR00133">
    <property type="entry name" value="gatB"/>
    <property type="match status" value="1"/>
</dbReference>
<comment type="subunit">
    <text evidence="2 10">Heterotrimer of A, B and C subunits.</text>
</comment>
<dbReference type="GO" id="GO:0070681">
    <property type="term" value="P:glutaminyl-tRNAGln biosynthesis via transamidation"/>
    <property type="evidence" value="ECO:0007669"/>
    <property type="project" value="TreeGrafter"/>
</dbReference>
<dbReference type="InterPro" id="IPR017958">
    <property type="entry name" value="Gln-tRNA_amidoTrfase_suB_CS"/>
</dbReference>
<dbReference type="Pfam" id="PF02934">
    <property type="entry name" value="GatB_N"/>
    <property type="match status" value="1"/>
</dbReference>
<accession>C5J5W7</accession>
<dbReference type="EC" id="6.3.5.-" evidence="10"/>
<dbReference type="InterPro" id="IPR017959">
    <property type="entry name" value="Asn/Gln-tRNA_amidoTrfase_suB/E"/>
</dbReference>
<sequence length="469" mass="54024">MNKYEVIIGVEIHLELNTKSKIFSNACNKIGEPNTNFNLYDLGYLGTLPQINKQAVEKSIMLAKALKMKIAPFLAFDRKNYFYPDLPKGFQITQQFHPIGKEGKISVESEGFTREVEIERIHLEEDTAKQIHQGEFTYLDYNRCGAPLIEIVTKPVIKSAQEAANYVDNIRKYALFLGISDAKLENGSLRADVNISVRKVGQLDFNNKVEIKNINSISNIKKATELEIEEQIQAYEEGQIVKQVTKKFDDKLVKNTILREKTSAIDYKYFPEPNLPIIELPLDFVNSIQIKPTPDLIQKFLVDNKVSDFYILQILNSIEIWTFLNNSRLVNWDLGVKIFFAEVLPIVNKLGWQNLNIQTSFFNLLVKDLYLKKITVIDAKKAINLKQKEENLDYHTVIKKVVVPQLNVEELSKIIDNIFIQENEQIQKNINNKERIFKYLIGKLMKEVKGAADPKLINELLQEKINSNL</sequence>
<evidence type="ECO:0000256" key="2">
    <source>
        <dbReference type="ARBA" id="ARBA00011123"/>
    </source>
</evidence>
<dbReference type="InterPro" id="IPR003789">
    <property type="entry name" value="Asn/Gln_tRNA_amidoTrase-B-like"/>
</dbReference>
<comment type="similarity">
    <text evidence="1 10">Belongs to the GatB/GatE family. GatB subfamily.</text>
</comment>
<evidence type="ECO:0000256" key="10">
    <source>
        <dbReference type="HAMAP-Rule" id="MF_00121"/>
    </source>
</evidence>
<keyword evidence="4 10" id="KW-0547">Nucleotide-binding</keyword>
<keyword evidence="3 10" id="KW-0436">Ligase</keyword>
<keyword evidence="5 10" id="KW-0067">ATP-binding</keyword>
<protein>
    <recommendedName>
        <fullName evidence="10">Aspartyl/glutamyl-tRNA(Asn/Gln) amidotransferase subunit B</fullName>
        <shortName evidence="10">Asp/Glu-ADT subunit B</shortName>
        <ecNumber evidence="10">6.3.5.-</ecNumber>
    </recommendedName>
</protein>
<dbReference type="InterPro" id="IPR018027">
    <property type="entry name" value="Asn/Gln_amidotransferase"/>
</dbReference>
<dbReference type="SUPFAM" id="SSF55931">
    <property type="entry name" value="Glutamine synthetase/guanido kinase"/>
    <property type="match status" value="1"/>
</dbReference>
<keyword evidence="6 10" id="KW-0648">Protein biosynthesis</keyword>
<dbReference type="InterPro" id="IPR023168">
    <property type="entry name" value="GatB_Yqey_C_2"/>
</dbReference>
<dbReference type="Proteomes" id="UP000001491">
    <property type="component" value="Chromosome"/>
</dbReference>
<comment type="function">
    <text evidence="7 10">Allows the formation of correctly charged Asn-tRNA(Asn) or Gln-tRNA(Gln) through the transamidation of misacylated Asp-tRNA(Asn) or Glu-tRNA(Gln) in organisms which lack either or both of asparaginyl-tRNA or glutaminyl-tRNA synthetases. The reaction takes place in the presence of glutamine and ATP through an activated phospho-Asp-tRNA(Asn) or phospho-Glu-tRNA(Gln).</text>
</comment>
<dbReference type="GO" id="GO:0006412">
    <property type="term" value="P:translation"/>
    <property type="evidence" value="ECO:0007669"/>
    <property type="project" value="UniProtKB-UniRule"/>
</dbReference>
<dbReference type="PROSITE" id="PS01234">
    <property type="entry name" value="GATB"/>
    <property type="match status" value="1"/>
</dbReference>
<evidence type="ECO:0000313" key="12">
    <source>
        <dbReference type="EMBL" id="CAT04858.1"/>
    </source>
</evidence>
<evidence type="ECO:0000256" key="6">
    <source>
        <dbReference type="ARBA" id="ARBA00022917"/>
    </source>
</evidence>
<dbReference type="GO" id="GO:0016740">
    <property type="term" value="F:transferase activity"/>
    <property type="evidence" value="ECO:0007669"/>
    <property type="project" value="UniProtKB-KW"/>
</dbReference>
<dbReference type="eggNOG" id="COG0064">
    <property type="taxonomic scope" value="Bacteria"/>
</dbReference>
<evidence type="ECO:0000256" key="8">
    <source>
        <dbReference type="ARBA" id="ARBA00047380"/>
    </source>
</evidence>
<dbReference type="HAMAP" id="MF_00121">
    <property type="entry name" value="GatB"/>
    <property type="match status" value="1"/>
</dbReference>
<dbReference type="HOGENOM" id="CLU_019240_0_1_14"/>
<dbReference type="GO" id="GO:0050566">
    <property type="term" value="F:asparaginyl-tRNA synthase (glutamine-hydrolyzing) activity"/>
    <property type="evidence" value="ECO:0007669"/>
    <property type="project" value="RHEA"/>
</dbReference>